<reference evidence="1" key="1">
    <citation type="submission" date="2023-10" db="EMBL/GenBank/DDBJ databases">
        <title>Amphibacter perezi, gen. nov., sp. nov. a novel taxa of the family Comamonadaceae, class Betaproteobacteria isolated from the skin microbiota of Pelophylax perezi from different populations.</title>
        <authorList>
            <person name="Costa S."/>
            <person name="Proenca D.N."/>
            <person name="Lopes I."/>
            <person name="Morais P.V."/>
        </authorList>
    </citation>
    <scope>NUCLEOTIDE SEQUENCE</scope>
    <source>
        <strain evidence="1">SL12-8</strain>
    </source>
</reference>
<dbReference type="EMBL" id="JAWDIE010000003">
    <property type="protein sequence ID" value="MEJ7137312.1"/>
    <property type="molecule type" value="Genomic_DNA"/>
</dbReference>
<comment type="caution">
    <text evidence="1">The sequence shown here is derived from an EMBL/GenBank/DDBJ whole genome shotgun (WGS) entry which is preliminary data.</text>
</comment>
<proteinExistence type="predicted"/>
<dbReference type="Proteomes" id="UP001364695">
    <property type="component" value="Unassembled WGS sequence"/>
</dbReference>
<gene>
    <name evidence="1" type="ORF">RV045_02560</name>
</gene>
<evidence type="ECO:0000313" key="2">
    <source>
        <dbReference type="Proteomes" id="UP001364695"/>
    </source>
</evidence>
<keyword evidence="1" id="KW-0808">Transferase</keyword>
<organism evidence="1 2">
    <name type="scientific">Amphibiibacter pelophylacis</name>
    <dbReference type="NCBI Taxonomy" id="1799477"/>
    <lineage>
        <taxon>Bacteria</taxon>
        <taxon>Pseudomonadati</taxon>
        <taxon>Pseudomonadota</taxon>
        <taxon>Betaproteobacteria</taxon>
        <taxon>Burkholderiales</taxon>
        <taxon>Sphaerotilaceae</taxon>
        <taxon>Amphibiibacter</taxon>
    </lineage>
</organism>
<dbReference type="EC" id="2.4.99.12" evidence="1"/>
<keyword evidence="1" id="KW-0328">Glycosyltransferase</keyword>
<evidence type="ECO:0000313" key="1">
    <source>
        <dbReference type="EMBL" id="MEJ7137312.1"/>
    </source>
</evidence>
<protein>
    <submittedName>
        <fullName evidence="1">3-deoxy-D-manno-octulosonic acid transferase</fullName>
        <ecNumber evidence="1">2.4.99.12</ecNumber>
        <ecNumber evidence="1">2.4.99.13</ecNumber>
    </submittedName>
</protein>
<dbReference type="EC" id="2.4.99.13" evidence="1"/>
<name>A0ACC6NZE4_9BURK</name>
<keyword evidence="2" id="KW-1185">Reference proteome</keyword>
<accession>A0ACC6NZE4</accession>
<sequence>MPVPVLSLRQRLALAAYGLATTLLTPLVLLRLVLRSRVEPLYRHALARRLALGPRPQAAGPGTPRLWLHAVSLGETRAAIPLLNALRQQHPGLQLLLTHSTATGWEAGRAILQPGDHQTWLPWDSPGATRRFIRTWQPTLGVMMETELWPLLVRRATQGGVPIVIANARLSERSLRRGQRFAALLQPAASCLAGALAQSADDAARLARMGVSSVPVCGNLKFDLAPPAARLAQGRAWRAQHGRPVLLAAATREGEEAELLAVWRQAFAAHKLAQVESTALGDSAAQGESAWPTLLLVPRHPQRFDEVARLIEASGARLLRRSALDDSLQAAEPAEQTATAASSGPTVLLGDSLGEMPMYYAMADLALLGGSFQPLGGQNLIESLACHCPIVLGPSTFNFAQAANWALQHGLARRSTGLEAAVTLVLAALAAWNTAPTAPQQLPWPRPSSRDFDVALAEHRGAAQRQALALAPWLPQSAARRTPG</sequence>